<dbReference type="SUPFAM" id="SSF53448">
    <property type="entry name" value="Nucleotide-diphospho-sugar transferases"/>
    <property type="match status" value="1"/>
</dbReference>
<reference evidence="11" key="1">
    <citation type="submission" date="2021-07" db="EMBL/GenBank/DDBJ databases">
        <title>Candidatus Kaistella beijingensis sp. nov. isolated from a municipal wastewater treatment plant is involved in sludge foaming.</title>
        <authorList>
            <person name="Song Y."/>
            <person name="Liu S.-J."/>
        </authorList>
    </citation>
    <scope>NUCLEOTIDE SEQUENCE</scope>
    <source>
        <strain evidence="11">DSM 43998</strain>
    </source>
</reference>
<sequence>MMQEVAEVSRPTVSVITITFHDDEGLARTIESVLMQSGNFDLEHIIVDGAGSPETIAIMRRLGSTACLISEPDRGRYDAMNKGIRAARGDVLWFMNSGDSFAAPQAVQSALDTMVDVRNEWGFGLQCNFVADGSIRGVSVQRFPFSLWALAVGALGAVVPHQATYFGADLVAEIGEYDLDLPIAADQLFIMQAAQIVEPRRCWQVVSHFGLTGIGSAMSLREYFAVMSEARKKAGVRLTPWQTLDDLIVGYISTKTRVEAMFRRTAEYLLTPLIRRAEQVGPYQDEKTATDPRSVGALVGI</sequence>
<evidence type="ECO:0000256" key="9">
    <source>
        <dbReference type="ARBA" id="ARBA00040345"/>
    </source>
</evidence>
<organism evidence="11 12">
    <name type="scientific">Skermania pinensis</name>
    <dbReference type="NCBI Taxonomy" id="39122"/>
    <lineage>
        <taxon>Bacteria</taxon>
        <taxon>Bacillati</taxon>
        <taxon>Actinomycetota</taxon>
        <taxon>Actinomycetes</taxon>
        <taxon>Mycobacteriales</taxon>
        <taxon>Gordoniaceae</taxon>
        <taxon>Skermania</taxon>
    </lineage>
</organism>
<evidence type="ECO:0000313" key="11">
    <source>
        <dbReference type="EMBL" id="QXQ14254.1"/>
    </source>
</evidence>
<dbReference type="Gene3D" id="3.90.550.10">
    <property type="entry name" value="Spore Coat Polysaccharide Biosynthesis Protein SpsA, Chain A"/>
    <property type="match status" value="1"/>
</dbReference>
<name>A0ABX8SB76_9ACTN</name>
<evidence type="ECO:0000256" key="5">
    <source>
        <dbReference type="ARBA" id="ARBA00023136"/>
    </source>
</evidence>
<dbReference type="InterPro" id="IPR029044">
    <property type="entry name" value="Nucleotide-diphossugar_trans"/>
</dbReference>
<dbReference type="GO" id="GO:0016757">
    <property type="term" value="F:glycosyltransferase activity"/>
    <property type="evidence" value="ECO:0007669"/>
    <property type="project" value="UniProtKB-KW"/>
</dbReference>
<dbReference type="Proteomes" id="UP000887023">
    <property type="component" value="Chromosome"/>
</dbReference>
<evidence type="ECO:0000256" key="6">
    <source>
        <dbReference type="ARBA" id="ARBA00037281"/>
    </source>
</evidence>
<evidence type="ECO:0000256" key="7">
    <source>
        <dbReference type="ARBA" id="ARBA00037904"/>
    </source>
</evidence>
<proteinExistence type="inferred from homology"/>
<evidence type="ECO:0000256" key="3">
    <source>
        <dbReference type="ARBA" id="ARBA00022676"/>
    </source>
</evidence>
<dbReference type="EMBL" id="CP079105">
    <property type="protein sequence ID" value="QXQ14254.1"/>
    <property type="molecule type" value="Genomic_DNA"/>
</dbReference>
<evidence type="ECO:0000313" key="12">
    <source>
        <dbReference type="Proteomes" id="UP000887023"/>
    </source>
</evidence>
<evidence type="ECO:0000259" key="10">
    <source>
        <dbReference type="Pfam" id="PF00535"/>
    </source>
</evidence>
<keyword evidence="2" id="KW-1003">Cell membrane</keyword>
<evidence type="ECO:0000256" key="1">
    <source>
        <dbReference type="ARBA" id="ARBA00004236"/>
    </source>
</evidence>
<accession>A0ABX8SB76</accession>
<gene>
    <name evidence="11" type="ORF">KV203_02125</name>
</gene>
<evidence type="ECO:0000256" key="4">
    <source>
        <dbReference type="ARBA" id="ARBA00022679"/>
    </source>
</evidence>
<dbReference type="PANTHER" id="PTHR43646:SF2">
    <property type="entry name" value="GLYCOSYLTRANSFERASE 2-LIKE DOMAIN-CONTAINING PROTEIN"/>
    <property type="match status" value="1"/>
</dbReference>
<keyword evidence="12" id="KW-1185">Reference proteome</keyword>
<keyword evidence="5" id="KW-0472">Membrane</keyword>
<comment type="subcellular location">
    <subcellularLocation>
        <location evidence="1">Cell membrane</location>
    </subcellularLocation>
</comment>
<keyword evidence="4 11" id="KW-0808">Transferase</keyword>
<comment type="pathway">
    <text evidence="7">Carotenoid biosynthesis; staphyloxanthin biosynthesis; staphyloxanthin from farnesyl diphosphate: step 4/5.</text>
</comment>
<keyword evidence="3 11" id="KW-0328">Glycosyltransferase</keyword>
<comment type="similarity">
    <text evidence="8">Belongs to the glycosyltransferase 2 family. CrtQ subfamily.</text>
</comment>
<protein>
    <recommendedName>
        <fullName evidence="9">4,4'-diaponeurosporenoate glycosyltransferase</fullName>
    </recommendedName>
</protein>
<comment type="function">
    <text evidence="6">Catalyzes the glycosylation of 4,4'-diaponeurosporenoate, i.e. the esterification of glucose at the C1'' position with the carboxyl group of 4,4'-diaponeurosporenic acid, to form glycosyl-4,4'-diaponeurosporenoate. This is a step in the biosynthesis of staphyloxanthin, an orange pigment present in most staphylococci strains.</text>
</comment>
<dbReference type="RefSeq" id="WP_083529753.1">
    <property type="nucleotide sequence ID" value="NZ_CBCRUZ010000003.1"/>
</dbReference>
<evidence type="ECO:0000256" key="2">
    <source>
        <dbReference type="ARBA" id="ARBA00022475"/>
    </source>
</evidence>
<dbReference type="InterPro" id="IPR001173">
    <property type="entry name" value="Glyco_trans_2-like"/>
</dbReference>
<feature type="domain" description="Glycosyltransferase 2-like" evidence="10">
    <location>
        <begin position="14"/>
        <end position="115"/>
    </location>
</feature>
<dbReference type="PANTHER" id="PTHR43646">
    <property type="entry name" value="GLYCOSYLTRANSFERASE"/>
    <property type="match status" value="1"/>
</dbReference>
<evidence type="ECO:0000256" key="8">
    <source>
        <dbReference type="ARBA" id="ARBA00038120"/>
    </source>
</evidence>
<dbReference type="Pfam" id="PF00535">
    <property type="entry name" value="Glycos_transf_2"/>
    <property type="match status" value="1"/>
</dbReference>